<feature type="binding site" evidence="14">
    <location>
        <position position="86"/>
    </location>
    <ligand>
        <name>FMN</name>
        <dbReference type="ChEBI" id="CHEBI:58210"/>
    </ligand>
</feature>
<evidence type="ECO:0000256" key="13">
    <source>
        <dbReference type="PIRSR" id="PIRSR006621-1"/>
    </source>
</evidence>
<dbReference type="CTD" id="11062"/>
<dbReference type="PIRSF" id="PIRSF006621">
    <property type="entry name" value="Dus"/>
    <property type="match status" value="1"/>
</dbReference>
<dbReference type="Pfam" id="PF01207">
    <property type="entry name" value="Dus"/>
    <property type="match status" value="1"/>
</dbReference>
<evidence type="ECO:0000259" key="15">
    <source>
        <dbReference type="Pfam" id="PF01207"/>
    </source>
</evidence>
<comment type="similarity">
    <text evidence="11">Belongs to the Dus family. Dus4 subfamily.</text>
</comment>
<dbReference type="PANTHER" id="PTHR11082">
    <property type="entry name" value="TRNA-DIHYDROURIDINE SYNTHASE"/>
    <property type="match status" value="1"/>
</dbReference>
<feature type="binding site" evidence="14">
    <location>
        <begin position="32"/>
        <end position="34"/>
    </location>
    <ligand>
        <name>FMN</name>
        <dbReference type="ChEBI" id="CHEBI:58210"/>
    </ligand>
</feature>
<dbReference type="EnsemblMetazoa" id="XM_038218727.1">
    <property type="protein sequence ID" value="XP_038074655.1"/>
    <property type="gene ID" value="LOC119742609"/>
</dbReference>
<evidence type="ECO:0000256" key="9">
    <source>
        <dbReference type="ARBA" id="ARBA00051932"/>
    </source>
</evidence>
<evidence type="ECO:0000256" key="5">
    <source>
        <dbReference type="ARBA" id="ARBA00022694"/>
    </source>
</evidence>
<evidence type="ECO:0000256" key="3">
    <source>
        <dbReference type="ARBA" id="ARBA00022630"/>
    </source>
</evidence>
<comment type="similarity">
    <text evidence="12">Belongs to the dus family.</text>
</comment>
<evidence type="ECO:0000256" key="14">
    <source>
        <dbReference type="PIRSR" id="PIRSR006621-2"/>
    </source>
</evidence>
<name>A0A914BFL9_PATMI</name>
<evidence type="ECO:0000256" key="11">
    <source>
        <dbReference type="ARBA" id="ARBA00060741"/>
    </source>
</evidence>
<dbReference type="PROSITE" id="PS01136">
    <property type="entry name" value="UPF0034"/>
    <property type="match status" value="1"/>
</dbReference>
<comment type="function">
    <text evidence="2 12">Catalyzes the synthesis of dihydrouridine, a modified base found in the D-loop of most tRNAs.</text>
</comment>
<feature type="binding site" evidence="14">
    <location>
        <begin position="239"/>
        <end position="240"/>
    </location>
    <ligand>
        <name>FMN</name>
        <dbReference type="ChEBI" id="CHEBI:58210"/>
    </ligand>
</feature>
<dbReference type="Gene3D" id="3.20.20.70">
    <property type="entry name" value="Aldolase class I"/>
    <property type="match status" value="1"/>
</dbReference>
<feature type="binding site" evidence="14">
    <location>
        <position position="185"/>
    </location>
    <ligand>
        <name>FMN</name>
        <dbReference type="ChEBI" id="CHEBI:58210"/>
    </ligand>
</feature>
<sequence>MADKGQNSNMPHQYQSVQELFEQKKPLKICAPMVRYSKLAFRTLVRRYGCDLAFTPMIMSNSFVRSVKARDNEFTTNKGDRPLIVQFAANNGKDLADAAELIAPHADGVDLNCGCPQKWAMCDGYGAHLIKKPELIRDMVRQTKARVGRSDFTTSIKIRIHPNLRDTVDLCQKAESVGVSWIAVHGRTSRERAEPANQDAIKLIKESVGVPVIANGDIRSLEDVQRVCDQTNADGVMAARGMLENPAMFAGYSTTPAHCVQQWLDISLALGTPFQCFHHHLIYMMDKVVMRADKRVFNVLTSTASVLDYLDENYDIRPSSEFSTDIQSTKGSSDGII</sequence>
<keyword evidence="14" id="KW-0547">Nucleotide-binding</keyword>
<evidence type="ECO:0000256" key="12">
    <source>
        <dbReference type="PIRNR" id="PIRNR006621"/>
    </source>
</evidence>
<dbReference type="SUPFAM" id="SSF51395">
    <property type="entry name" value="FMN-linked oxidoreductases"/>
    <property type="match status" value="1"/>
</dbReference>
<dbReference type="PANTHER" id="PTHR11082:SF31">
    <property type="entry name" value="TRNA-DIHYDROURIDINE(20A_20B) SYNTHASE [NAD(P)+]-LIKE"/>
    <property type="match status" value="1"/>
</dbReference>
<dbReference type="InterPro" id="IPR018517">
    <property type="entry name" value="tRNA_hU_synthase_CS"/>
</dbReference>
<dbReference type="InterPro" id="IPR035587">
    <property type="entry name" value="DUS-like_FMN-bd"/>
</dbReference>
<comment type="catalytic activity">
    <reaction evidence="8">
        <text>5,6-dihydrouridine(20a) in tRNA + NAD(+) = uridine(20a) in tRNA + NADH + H(+)</text>
        <dbReference type="Rhea" id="RHEA:53348"/>
        <dbReference type="Rhea" id="RHEA-COMP:13535"/>
        <dbReference type="Rhea" id="RHEA-COMP:13536"/>
        <dbReference type="ChEBI" id="CHEBI:15378"/>
        <dbReference type="ChEBI" id="CHEBI:57540"/>
        <dbReference type="ChEBI" id="CHEBI:57945"/>
        <dbReference type="ChEBI" id="CHEBI:65315"/>
        <dbReference type="ChEBI" id="CHEBI:74443"/>
        <dbReference type="EC" id="1.3.1.90"/>
    </reaction>
    <physiologicalReaction direction="right-to-left" evidence="8">
        <dbReference type="Rhea" id="RHEA:53350"/>
    </physiologicalReaction>
</comment>
<keyword evidence="4 12" id="KW-0288">FMN</keyword>
<comment type="cofactor">
    <cofactor evidence="1 12 14">
        <name>FMN</name>
        <dbReference type="ChEBI" id="CHEBI:58210"/>
    </cofactor>
</comment>
<accession>A0A914BFL9</accession>
<dbReference type="CDD" id="cd02801">
    <property type="entry name" value="DUS_like_FMN"/>
    <property type="match status" value="1"/>
</dbReference>
<comment type="catalytic activity">
    <reaction evidence="10">
        <text>5,6-dihydrouridine(20a) in tRNA + NADP(+) = uridine(20a) in tRNA + NADPH + H(+)</text>
        <dbReference type="Rhea" id="RHEA:53344"/>
        <dbReference type="Rhea" id="RHEA-COMP:13535"/>
        <dbReference type="Rhea" id="RHEA-COMP:13536"/>
        <dbReference type="ChEBI" id="CHEBI:15378"/>
        <dbReference type="ChEBI" id="CHEBI:57783"/>
        <dbReference type="ChEBI" id="CHEBI:58349"/>
        <dbReference type="ChEBI" id="CHEBI:65315"/>
        <dbReference type="ChEBI" id="CHEBI:74443"/>
        <dbReference type="EC" id="1.3.1.90"/>
    </reaction>
    <physiologicalReaction direction="right-to-left" evidence="10">
        <dbReference type="Rhea" id="RHEA:53346"/>
    </physiologicalReaction>
</comment>
<evidence type="ECO:0000256" key="10">
    <source>
        <dbReference type="ARBA" id="ARBA00052996"/>
    </source>
</evidence>
<evidence type="ECO:0000256" key="6">
    <source>
        <dbReference type="ARBA" id="ARBA00023002"/>
    </source>
</evidence>
<comment type="catalytic activity">
    <reaction evidence="9">
        <text>5,6-dihydrouridine(20b) in tRNA + NAD(+) = uridine(20b) in tRNA + NADH + H(+)</text>
        <dbReference type="Rhea" id="RHEA:53352"/>
        <dbReference type="Rhea" id="RHEA-COMP:13537"/>
        <dbReference type="Rhea" id="RHEA-COMP:13538"/>
        <dbReference type="ChEBI" id="CHEBI:15378"/>
        <dbReference type="ChEBI" id="CHEBI:57540"/>
        <dbReference type="ChEBI" id="CHEBI:57945"/>
        <dbReference type="ChEBI" id="CHEBI:65315"/>
        <dbReference type="ChEBI" id="CHEBI:74443"/>
        <dbReference type="EC" id="1.3.1.90"/>
    </reaction>
    <physiologicalReaction direction="right-to-left" evidence="9">
        <dbReference type="Rhea" id="RHEA:53354"/>
    </physiologicalReaction>
</comment>
<dbReference type="AlphaFoldDB" id="A0A914BFL9"/>
<evidence type="ECO:0000256" key="1">
    <source>
        <dbReference type="ARBA" id="ARBA00001917"/>
    </source>
</evidence>
<dbReference type="FunFam" id="3.20.20.70:FF:000100">
    <property type="entry name" value="tRNA-dihydrouridine synthase"/>
    <property type="match status" value="1"/>
</dbReference>
<dbReference type="OMA" id="QRPHHDI"/>
<dbReference type="GO" id="GO:0050660">
    <property type="term" value="F:flavin adenine dinucleotide binding"/>
    <property type="evidence" value="ECO:0007669"/>
    <property type="project" value="InterPro"/>
</dbReference>
<dbReference type="RefSeq" id="XP_038074656.1">
    <property type="nucleotide sequence ID" value="XM_038218728.1"/>
</dbReference>
<dbReference type="InterPro" id="IPR001269">
    <property type="entry name" value="DUS_fam"/>
</dbReference>
<dbReference type="RefSeq" id="XP_038074655.1">
    <property type="nucleotide sequence ID" value="XM_038218727.1"/>
</dbReference>
<evidence type="ECO:0000256" key="4">
    <source>
        <dbReference type="ARBA" id="ARBA00022643"/>
    </source>
</evidence>
<protein>
    <recommendedName>
        <fullName evidence="12">tRNA-dihydrouridine synthase</fullName>
        <ecNumber evidence="12">1.3.1.-</ecNumber>
    </recommendedName>
</protein>
<comment type="catalytic activity">
    <reaction evidence="7">
        <text>5,6-dihydrouridine(20b) in tRNA + NADP(+) = uridine(20b) in tRNA + NADPH + H(+)</text>
        <dbReference type="Rhea" id="RHEA:53356"/>
        <dbReference type="Rhea" id="RHEA-COMP:13537"/>
        <dbReference type="Rhea" id="RHEA-COMP:13538"/>
        <dbReference type="ChEBI" id="CHEBI:15378"/>
        <dbReference type="ChEBI" id="CHEBI:57783"/>
        <dbReference type="ChEBI" id="CHEBI:58349"/>
        <dbReference type="ChEBI" id="CHEBI:65315"/>
        <dbReference type="ChEBI" id="CHEBI:74443"/>
        <dbReference type="EC" id="1.3.1.90"/>
    </reaction>
    <physiologicalReaction direction="right-to-left" evidence="7">
        <dbReference type="Rhea" id="RHEA:53358"/>
    </physiologicalReaction>
</comment>
<evidence type="ECO:0000256" key="8">
    <source>
        <dbReference type="ARBA" id="ARBA00051779"/>
    </source>
</evidence>
<evidence type="ECO:0000313" key="16">
    <source>
        <dbReference type="EnsemblMetazoa" id="XP_038074655.1"/>
    </source>
</evidence>
<dbReference type="EC" id="1.3.1.-" evidence="12"/>
<keyword evidence="3 12" id="KW-0285">Flavoprotein</keyword>
<keyword evidence="17" id="KW-1185">Reference proteome</keyword>
<proteinExistence type="inferred from homology"/>
<keyword evidence="6 12" id="KW-0560">Oxidoreductase</keyword>
<dbReference type="Proteomes" id="UP000887568">
    <property type="component" value="Unplaced"/>
</dbReference>
<dbReference type="GeneID" id="119742609"/>
<feature type="domain" description="DUS-like FMN-binding" evidence="15">
    <location>
        <begin position="30"/>
        <end position="307"/>
    </location>
</feature>
<evidence type="ECO:0000256" key="7">
    <source>
        <dbReference type="ARBA" id="ARBA00050434"/>
    </source>
</evidence>
<evidence type="ECO:0000313" key="17">
    <source>
        <dbReference type="Proteomes" id="UP000887568"/>
    </source>
</evidence>
<dbReference type="GO" id="GO:0102266">
    <property type="term" value="F:tRNA-dihydrouridine20a synthase activity"/>
    <property type="evidence" value="ECO:0007669"/>
    <property type="project" value="UniProtKB-EC"/>
</dbReference>
<evidence type="ECO:0000256" key="2">
    <source>
        <dbReference type="ARBA" id="ARBA00002468"/>
    </source>
</evidence>
<feature type="active site" description="Proton donor" evidence="13">
    <location>
        <position position="115"/>
    </location>
</feature>
<reference evidence="16" key="1">
    <citation type="submission" date="2022-11" db="UniProtKB">
        <authorList>
            <consortium name="EnsemblMetazoa"/>
        </authorList>
    </citation>
    <scope>IDENTIFICATION</scope>
</reference>
<keyword evidence="5 12" id="KW-0819">tRNA processing</keyword>
<dbReference type="OrthoDB" id="9977870at2759"/>
<organism evidence="16 17">
    <name type="scientific">Patiria miniata</name>
    <name type="common">Bat star</name>
    <name type="synonym">Asterina miniata</name>
    <dbReference type="NCBI Taxonomy" id="46514"/>
    <lineage>
        <taxon>Eukaryota</taxon>
        <taxon>Metazoa</taxon>
        <taxon>Echinodermata</taxon>
        <taxon>Eleutherozoa</taxon>
        <taxon>Asterozoa</taxon>
        <taxon>Asteroidea</taxon>
        <taxon>Valvatacea</taxon>
        <taxon>Valvatida</taxon>
        <taxon>Asterinidae</taxon>
        <taxon>Patiria</taxon>
    </lineage>
</organism>
<dbReference type="EnsemblMetazoa" id="XM_038218728.1">
    <property type="protein sequence ID" value="XP_038074656.1"/>
    <property type="gene ID" value="LOC119742609"/>
</dbReference>
<dbReference type="InterPro" id="IPR013785">
    <property type="entry name" value="Aldolase_TIM"/>
</dbReference>